<protein>
    <submittedName>
        <fullName evidence="3">Xanthine and CO dehydrogenases maturation factor, XdhC/CoxF family</fullName>
    </submittedName>
    <submittedName>
        <fullName evidence="4">Xanthine dehydrogenase accessory factor</fullName>
    </submittedName>
</protein>
<keyword evidence="6" id="KW-1185">Reference proteome</keyword>
<feature type="domain" description="XdhC- CoxI" evidence="1">
    <location>
        <begin position="11"/>
        <end position="72"/>
    </location>
</feature>
<sequence>MDLYAEMAALVAEGRPFVLATVIESAGSTPQKPGSKMVVLGDGGLRGTVGGGAIEHQIIQAARALLESAESTRVIETHLTHELGMCCGGRMKVFLEKHGAPPRLTVFGAGHVARELALLAHRVGFRVTVVDARPEWATPERFPGIELVLKDPADYARTLSGGTGHCFCITTHDHPLDQAVVEALLDKPSAYLGVIGSRRKAERFRMRLKAAGFSDEAVARLRSPMGVEIGALTPEEIAVSIVGELIRVRRLGASPE</sequence>
<proteinExistence type="predicted"/>
<evidence type="ECO:0000313" key="5">
    <source>
        <dbReference type="Proteomes" id="UP000035579"/>
    </source>
</evidence>
<dbReference type="Gene3D" id="3.40.50.720">
    <property type="entry name" value="NAD(P)-binding Rossmann-like Domain"/>
    <property type="match status" value="1"/>
</dbReference>
<name>A0AAC8QGJ8_9BACT</name>
<feature type="domain" description="XdhC Rossmann" evidence="2">
    <location>
        <begin position="104"/>
        <end position="245"/>
    </location>
</feature>
<accession>A0AAC8QGJ8</accession>
<dbReference type="EMBL" id="QUMU01000011">
    <property type="protein sequence ID" value="REG26773.1"/>
    <property type="molecule type" value="Genomic_DNA"/>
</dbReference>
<gene>
    <name evidence="3" type="ORF">AA314_08998</name>
    <name evidence="4" type="ORF">ATI61_111324</name>
</gene>
<dbReference type="NCBIfam" id="TIGR02964">
    <property type="entry name" value="xanthine_xdhC"/>
    <property type="match status" value="1"/>
</dbReference>
<dbReference type="InterPro" id="IPR052698">
    <property type="entry name" value="MoCofactor_Util/Proc"/>
</dbReference>
<dbReference type="KEGG" id="age:AA314_08998"/>
<dbReference type="PANTHER" id="PTHR30388:SF6">
    <property type="entry name" value="XANTHINE DEHYDROGENASE SUBUNIT A-RELATED"/>
    <property type="match status" value="1"/>
</dbReference>
<dbReference type="Proteomes" id="UP000256345">
    <property type="component" value="Unassembled WGS sequence"/>
</dbReference>
<dbReference type="EMBL" id="CP011509">
    <property type="protein sequence ID" value="AKJ07372.1"/>
    <property type="molecule type" value="Genomic_DNA"/>
</dbReference>
<dbReference type="RefSeq" id="WP_047860416.1">
    <property type="nucleotide sequence ID" value="NZ_CP011509.1"/>
</dbReference>
<reference evidence="3 5" key="1">
    <citation type="submission" date="2015-05" db="EMBL/GenBank/DDBJ databases">
        <title>Genome assembly of Archangium gephyra DSM 2261.</title>
        <authorList>
            <person name="Sharma G."/>
            <person name="Subramanian S."/>
        </authorList>
    </citation>
    <scope>NUCLEOTIDE SEQUENCE [LARGE SCALE GENOMIC DNA]</scope>
    <source>
        <strain evidence="3 5">DSM 2261</strain>
    </source>
</reference>
<dbReference type="PANTHER" id="PTHR30388">
    <property type="entry name" value="ALDEHYDE OXIDOREDUCTASE MOLYBDENUM COFACTOR ASSEMBLY PROTEIN"/>
    <property type="match status" value="1"/>
</dbReference>
<dbReference type="SUPFAM" id="SSF51735">
    <property type="entry name" value="NAD(P)-binding Rossmann-fold domains"/>
    <property type="match status" value="1"/>
</dbReference>
<dbReference type="Pfam" id="PF02625">
    <property type="entry name" value="XdhC_CoxI"/>
    <property type="match status" value="1"/>
</dbReference>
<dbReference type="InterPro" id="IPR036291">
    <property type="entry name" value="NAD(P)-bd_dom_sf"/>
</dbReference>
<dbReference type="AlphaFoldDB" id="A0AAC8QGJ8"/>
<dbReference type="InterPro" id="IPR014308">
    <property type="entry name" value="Xanthine_DH_XdhC"/>
</dbReference>
<dbReference type="InterPro" id="IPR003777">
    <property type="entry name" value="XdhC_CoxI"/>
</dbReference>
<organism evidence="3 5">
    <name type="scientific">Archangium gephyra</name>
    <dbReference type="NCBI Taxonomy" id="48"/>
    <lineage>
        <taxon>Bacteria</taxon>
        <taxon>Pseudomonadati</taxon>
        <taxon>Myxococcota</taxon>
        <taxon>Myxococcia</taxon>
        <taxon>Myxococcales</taxon>
        <taxon>Cystobacterineae</taxon>
        <taxon>Archangiaceae</taxon>
        <taxon>Archangium</taxon>
    </lineage>
</organism>
<evidence type="ECO:0000313" key="6">
    <source>
        <dbReference type="Proteomes" id="UP000256345"/>
    </source>
</evidence>
<dbReference type="Proteomes" id="UP000035579">
    <property type="component" value="Chromosome"/>
</dbReference>
<reference evidence="4 6" key="2">
    <citation type="submission" date="2018-08" db="EMBL/GenBank/DDBJ databases">
        <title>Genomic Encyclopedia of Archaeal and Bacterial Type Strains, Phase II (KMG-II): from individual species to whole genera.</title>
        <authorList>
            <person name="Goeker M."/>
        </authorList>
    </citation>
    <scope>NUCLEOTIDE SEQUENCE [LARGE SCALE GENOMIC DNA]</scope>
    <source>
        <strain evidence="4 6">DSM 2261</strain>
    </source>
</reference>
<evidence type="ECO:0000259" key="1">
    <source>
        <dbReference type="Pfam" id="PF02625"/>
    </source>
</evidence>
<dbReference type="Pfam" id="PF13478">
    <property type="entry name" value="XdhC_C"/>
    <property type="match status" value="1"/>
</dbReference>
<dbReference type="InterPro" id="IPR027051">
    <property type="entry name" value="XdhC_Rossmann_dom"/>
</dbReference>
<evidence type="ECO:0000313" key="3">
    <source>
        <dbReference type="EMBL" id="AKJ07372.1"/>
    </source>
</evidence>
<evidence type="ECO:0000313" key="4">
    <source>
        <dbReference type="EMBL" id="REG26773.1"/>
    </source>
</evidence>
<evidence type="ECO:0000259" key="2">
    <source>
        <dbReference type="Pfam" id="PF13478"/>
    </source>
</evidence>